<feature type="domain" description="PKD" evidence="5">
    <location>
        <begin position="2974"/>
        <end position="3044"/>
    </location>
</feature>
<dbReference type="SMART" id="SM00089">
    <property type="entry name" value="PKD"/>
    <property type="match status" value="8"/>
</dbReference>
<dbReference type="InterPro" id="IPR032812">
    <property type="entry name" value="SbsA_Ig"/>
</dbReference>
<dbReference type="InterPro" id="IPR000601">
    <property type="entry name" value="PKD_dom"/>
</dbReference>
<evidence type="ECO:0000259" key="6">
    <source>
        <dbReference type="PROSITE" id="PS50835"/>
    </source>
</evidence>
<accession>A0A4S4NSR6</accession>
<dbReference type="Gene3D" id="2.60.120.260">
    <property type="entry name" value="Galactose-binding domain-like"/>
    <property type="match status" value="5"/>
</dbReference>
<dbReference type="GO" id="GO:0005509">
    <property type="term" value="F:calcium ion binding"/>
    <property type="evidence" value="ECO:0007669"/>
    <property type="project" value="InterPro"/>
</dbReference>
<dbReference type="Pfam" id="PF13205">
    <property type="entry name" value="Big_5"/>
    <property type="match status" value="1"/>
</dbReference>
<evidence type="ECO:0000256" key="3">
    <source>
        <dbReference type="SAM" id="MobiDB-lite"/>
    </source>
</evidence>
<dbReference type="Gene3D" id="2.60.120.430">
    <property type="entry name" value="Galactose-binding lectin"/>
    <property type="match status" value="1"/>
</dbReference>
<feature type="domain" description="PKD" evidence="5">
    <location>
        <begin position="3386"/>
        <end position="3471"/>
    </location>
</feature>
<dbReference type="NCBIfam" id="TIGR04183">
    <property type="entry name" value="Por_Secre_tail"/>
    <property type="match status" value="1"/>
</dbReference>
<dbReference type="InterPro" id="IPR008979">
    <property type="entry name" value="Galactose-bd-like_sf"/>
</dbReference>
<dbReference type="InterPro" id="IPR011042">
    <property type="entry name" value="6-blade_b-propeller_TolB-like"/>
</dbReference>
<protein>
    <submittedName>
        <fullName evidence="7">PKD domain-containing protein</fullName>
    </submittedName>
</protein>
<feature type="domain" description="Ig-like" evidence="6">
    <location>
        <begin position="2495"/>
        <end position="2581"/>
    </location>
</feature>
<reference evidence="7 8" key="1">
    <citation type="submission" date="2019-04" db="EMBL/GenBank/DDBJ databases">
        <title>Lewinella litorea sp. nov., isolated from a marine sand.</title>
        <authorList>
            <person name="Yoon J.-H."/>
        </authorList>
    </citation>
    <scope>NUCLEOTIDE SEQUENCE [LARGE SCALE GENOMIC DNA]</scope>
    <source>
        <strain evidence="7 8">HSMS-39</strain>
    </source>
</reference>
<dbReference type="SMART" id="SM00736">
    <property type="entry name" value="CADG"/>
    <property type="match status" value="1"/>
</dbReference>
<dbReference type="PANTHER" id="PTHR10199">
    <property type="entry name" value="THROMBOSPONDIN"/>
    <property type="match status" value="1"/>
</dbReference>
<evidence type="ECO:0000259" key="5">
    <source>
        <dbReference type="PROSITE" id="PS50093"/>
    </source>
</evidence>
<sequence length="4998" mass="533380">MNNTLRIAFTQISLLFSLLAFAGPGNGINLAPAPEAAGCSPISTLECSEIAVNLPFALSFDNNQGGILDRQDRGTGFTMVDPPSVTQFPAVPSLPDVPGLEPGLLNVNNGRLNITSTRGTRYELPPAGSDNNTQVNGLGVGFVAPGSVFDLEVDLTQPDFSSSSTAGDQQGGIWYGLDEDNYVKLALVKVSEQVQNVQLLVERINPAAPDRVIIEQIASSTFRSDANSVRLRLRVDPVFGTVSGYFSINGANEVLVSNAEGSTLALPESFGEGTDHDGDANTPNLTYGGLFTTHRLAPTSEAIVFSFDDFSIEVAPFTPSLILSPATVNLTQYQGEAPQRVEVRLLANDSKNPSITLTDNPSSASWLELPADANKPGTYFFYTKANLPVGDYSTTVTATAANYQSAQMKVTLKVSEASSVPRVLSSIPANGATNVTLTTSIRADDLYVPNQKDGIFGVDNSTITEQTVRLFNVKLNQYVSASVNGTGGGDAIVLSPTFSLESNTTYRFEINGVKDLTGATFEPYAATFTTAADNSGKETALDGVSFVKVGNVVTGETYSSLAIGPDQRLYGLRLSGTVDRWRIEPDGSLSNKETFTTLEDKYGARAAIGMVFSPQATLTEPIIFISHSTGVLNNAPAWDGKISQLSGPNLGTEKLVVTNLPRSRRDHLTNGIVFDPNQNNVMYFNVGSNTAGGAPDKAWGFREETLLSGATLRLDLDLLPPSKWPLNAKTTMDQSAINAANVNSPTLGSGTGTYVENGVTYPDNGTYNPYYVNAPLKLYATGIRNAYDLVWHSNGQLYIPANGTAGGSNTPASVDDTRRPDGTFYDYQDPSGKFPVIPATFGNNTQRDFLFRVDPLAEPLPYFGHANPRRGEFVLNRGPVDVTGYPNSIQPDPNYRGFAYNFDYGISPNGVIEYQSSAVGGKLQGALLVCRYSGGSDIIALVPNGPNGDILTAKVGIPGLTRFQDPLDLVEHRQTGNLYVADYGERTIVLVKPSDNSVAQPSITVTPTSIVTDDVVDGKPGKEILVTFANTGTAALRKPRVTLAGPDKDQFALNLATVPKEVLDAQQSASFLLTFNPTSPGTKTASIVITGENAVVSAEVSLNGLGKKGTGGGNEPSLQQIFDTYGFPIAVGDTDPTTNKIDLPAGKNYNSIIGDETSIQYFQQATDAPIEVEVLGVFGPEANDPIVGFGWYESGITASASELFTVRNNVAGNGQTLNPAVTGVQKFNVGEKVFGFYSRWPFFNNRYLYSEDVLNQFSGAIPHHVRVYEIPGVDNTYIIAFEEHIDGFDYQDLVVLVRNIEPAAVVLAPRITATPPELLFEAMELAQGPQADTAVVTITNSGNATLKITSVTLGGPFGGEIKNNYKFTGPQNVSLEPASKQQYTVIFDPPNNGDNLGYQEAKLTFKTNTESGTFVLGLHGLKKRGSGGGGEPPLQDVVKTLGYNVNVGWTTLNHTTSATLQGQEIAEPLFQAAGPEGVSITAIARYSPAERLPFGWYQIDGNGKINRTEAGVLKNGVPESQMLFPPRESGDQTTTFNPRGAFGLYVYSNSFNRYNYTQDELNQEVPHRARVYPARNRAGTIIPNSYLIGFEDATNGDYQDYLFLITNAQPYVAPDPALAFEPSEVRANAVAGQLSGRYTVELTSNTPIADNAVSLSASQPWIILPTSFTFGELIDVSVDASQLQFGVYEGTVTARANGFESGVLKVIATVTEKQKPGTVKVNFQDDTFDPPAGYVADVGAAYGPRANGLTYGWINPSTKQPQDNTAAARGDERGITSLSSDADKLLRSFNQLDVPGLNNPHDWEIALPNGLYRVQLAAGDQGSTNGKHTLRAEGVVVIDRFIPSSNSTFQVGVDTIRVSDGKLTIDDVGAPEDGNTKIIYVDIIPVDSSSFAPELTVDLVGNQNQAGEYYGSVTVTLSAADRSGGGPLGDIFYTLNGGQAQRYTGPFQVTIPAGTTAQANQLTATVTDGRGNVGTVKRPFTLIQSSGALLRLENMAKIRFRDRGFPADDWYTFNKIERPVNFQGTPTVTRLENTARIHNDGTSPLVINKLTTTDLDHFIIVQPSVPAEGLVIQPGAFVDVVIRFVNEAPPYRRLITEKLVISSNADNALDTEATLVGAWMNTPEGSSELTTQQLFEAFGFETQMGKDANGNYITNPGSYIPTEAQIASGQEGDLILTDFFVQANPSEPVEMMQLAAFHARGANKTILYDANKVKINRMEMDHGPSWFQAVLPWNRDDLPFLTGVFNNQVDVPFSVTINGYSSRGGNSKGEFADKILGVRIYKAIGRDGRVIPNEYIAIQDAIGDGCGAGQGNCDFQDNMIYLINVRPVKQPSASAITNVTLDVLDELNYDLNPFFNKGYPGNRLTYAATLENGQPLPDWVSIDSLSGKVLITPGLEEANQQIRVRVKATDYNLITVSSTFTITVRDTDINCTVNANADGQPKTLDCNTGTVRLRGNVSAGSYQWSGPNGFTSTEQNPLVSVAGTYTLRTNANNCPLTSSVVVSPRPTPATLVIEAPYTSITCSVASIDLTAKSGDTGASYKWYNASNQVLGSAALLQVNQAGTYRVEATSASGCVVTKSIVIKQDLSAPSAGADGSITVCGNAEAFSLYSRLAAFGGNPQAGGTWTFNGVVVSDMFTPQTAKSGEYIYTVGGKNGCGNDFARLQVQITAPQTYYSDIDRDGFGDPNEPLLSCVVPPGYVTNAADNCPTVNSKNLADADGDGIGDGCDPDDDNDGVEDEFDCQPFNARVGRATMYYADFDGDGFGDPNNGFGTCALAPENYVANNLDNCPFNFNPDQTDSDGDGVGDVCDESAAGASVFWLEAECAEVGFKWNRVRNDTVSNGEYVVYKGEKSTTSPPMANAENLVTFRLQGVQAGKYNIFGLFLASDPASDSYWIRINGGEWLRWADNFKYGKWAWNALSQSGFDLPDGDVVIDVAYREPNTLFDKLYVALNGTMPTGLGGEALNCAPALNEAPIAVAKLSPPYGNAPLTVTLDGSGSSDKDGKIESYSWDWGSGSAQGQSPQVTFNEGTYSVSLTVVDNKGTAGMDVKTLRVLNPDQDTDGDGINNDEDVCPLFANPNQLLPTFYSDTDNDGLGDPAVYVENCEAPPGYVSNSRDNCPNFTSTDVTDTDGDGIGDQCDDDDDGDGFPDAEDCNPLNPRVGKFNTYYADFDGDGFGDPNNSVTDCTRPEGYVLDNTDNCPSVSNADQMDSDGDGIGNTCDPSVVGKNTFWLEAECAQVGSNWVQGSATGASRGKYVVFPNGNSYNDPPADVPANRIRFTVNGAQPGKYHVFARIRAQDSSDDSFWFRINNGSWVKWSNNIQSGSTFEWNELLDSPFTLPDGTSTIDIAYREDGGQLDKIHLNVDGAVPTGTGPIASNCGEEVNNRPVAVAAADPTSGLGPLQVTLDGTGSSDSDGVIISYKWAWNGGGTAVGPNPEIVLNDGSYNVTLTVTDDDGDTATDVVAINVQRNNTDTDGDGIRDVEDNCPTIANPDQRQNTYYADFDNDGYGDPNNTILACAPPEGYVDNKLDNCPDNTSSSLKDTDGDGIGDACDPDDDNDGVNDGQDCYPLDASRSVGPTYYADRDGDGFGDPNESITACNQPAGFVLNNTDNCPSISNPSQTDADNDGIGDVCDPSVPGVNVFWLEAECAQVGEQWSVVDAEGASNGKYVVSRTAESRTTPQDIPANRIRFVMERVRAGRYHIFARVLAASNGDDSFWVRVNDGNWVEWSSGIIINGQFNWNEVVRSPFEFREGYNTVDVAVRENGAQLDKLHIDYESAMPTEMGGDAINCGTTSPDNRRPVALAAATPTTGQAPLNVQLDGGGSSDPDGSIVSYNWTWETGSATGVNPAITLTSAGSYNVVLTVTDDDGAKATDRVIITVDESENVPPVAVALADPQSGESPLTVNLSGGSSSDSDGSIVTYKWTWGAETLTGAEVSHVFTTGTYSVTLTVTDNDGATASDVVNIEVFDAGVDSDGDGIVDSEDNCPDTPNPDQSISTFYADTDGDGYGDPNNFIQACEQPAGFVANADDNCPTVSSPDLTDTDNDGIGDACDNDDDGDGVVDADDCDPLDPAIGAAQTYYADTDGDGFGDPADSLVACAKPDGYVLNGTDNCPTIANADQKDTDGDGLGDACDDVVVGYTSFTMEAECAVVGSAWTQEVDANASNEAYVVYRGTSASTAAPADVPQNYVRFILQDAEAGSFYLFARVFAKDAARDSYWVRVNEGNWTKWNQFTKYGQFVWNAVAGSPVTLVTGRNTIDFAFRESEAKLDKIHVDVDNTLPTGLGEVDSGCGEPENIFPIASGRPSQTSGYAPLTITLDGSQSSDQDGTIVSYNWQWKNGSTTGQMPTVTFETPDVYNIVLTVTDNKGATDKDTMSVTVLEQPNELPTAVALATPTTGEAPLRVQLDGTGSTDSDGTIAGYSWSWKDGGMASGAQPEIELTEAGTYAIVLTVTDNDGATGTDTVTVVVDPANVAPTAVAMATPTTGEAPLRVQLDGTGSTDSDGTIASYKWSWKDGGTASGAQPEIELTEAGTYAIVLTVTDNDGATDTDTVTVVVDPTDTDQDGIPDSEDNCPAVANADQVLPTFYADRDGDGYGDPAESIQACAAPAGYVDNKLDNCPTIRSADLTDTDGDGIGNACDPDDDNDGTADRYDCDPLDPTIVFQNIYYADTDNDGIGDSRNYTFGCTQPAGYVSTFGDNCPTIFNPDQLDTDGNGVGDACQEPEVHDGNYWLEAECAANPGRWAEGSSSAASKRKFMAYIGLNDLSAPTAADPGAQIVAKVDIVEAGNFHLFLRMHAWRSSSNSFWVQVDNSPWMNFSKFIDGNPIATRGFEWVKVNNNGTDVTFYLSAGEHTIRVANRGAYTLLDKFLVSALKTVPSGMGDEATNCPTNLTAPDTETESPDVLSALLDDVVSKAPAVELYPNPAIDRLNFALRSDYHGRVKVMITDIHGRTLREFEYEKEAAVLQDGLDVSQLPMGTYTLRVLENDRQLLQKFVKLR</sequence>
<dbReference type="Gene3D" id="4.10.1080.10">
    <property type="entry name" value="TSP type-3 repeat"/>
    <property type="match status" value="6"/>
</dbReference>
<dbReference type="Pfam" id="PF18962">
    <property type="entry name" value="Por_Secre_tail"/>
    <property type="match status" value="1"/>
</dbReference>
<feature type="region of interest" description="Disordered" evidence="3">
    <location>
        <begin position="3534"/>
        <end position="3560"/>
    </location>
</feature>
<comment type="caution">
    <text evidence="7">The sequence shown here is derived from an EMBL/GenBank/DDBJ whole genome shotgun (WGS) entry which is preliminary data.</text>
</comment>
<dbReference type="InterPro" id="IPR022409">
    <property type="entry name" value="PKD/Chitinase_dom"/>
</dbReference>
<dbReference type="RefSeq" id="WP_136459386.1">
    <property type="nucleotide sequence ID" value="NZ_SRSF01000004.1"/>
</dbReference>
<dbReference type="InterPro" id="IPR028974">
    <property type="entry name" value="TSP_type-3_rpt"/>
</dbReference>
<dbReference type="Pfam" id="PF05345">
    <property type="entry name" value="He_PIG"/>
    <property type="match status" value="1"/>
</dbReference>
<dbReference type="InterPro" id="IPR015919">
    <property type="entry name" value="Cadherin-like_sf"/>
</dbReference>
<dbReference type="CDD" id="cd11304">
    <property type="entry name" value="Cadherin_repeat"/>
    <property type="match status" value="1"/>
</dbReference>
<gene>
    <name evidence="7" type="ORF">E4021_11065</name>
</gene>
<feature type="domain" description="PKD" evidence="5">
    <location>
        <begin position="3888"/>
        <end position="3972"/>
    </location>
</feature>
<dbReference type="CDD" id="cd00146">
    <property type="entry name" value="PKD"/>
    <property type="match status" value="6"/>
</dbReference>
<proteinExistence type="predicted"/>
<keyword evidence="1 4" id="KW-0732">Signal</keyword>
<feature type="domain" description="PKD" evidence="5">
    <location>
        <begin position="4299"/>
        <end position="4379"/>
    </location>
</feature>
<dbReference type="Pfam" id="PF18911">
    <property type="entry name" value="PKD_4"/>
    <property type="match status" value="7"/>
</dbReference>
<dbReference type="EMBL" id="SRSF01000004">
    <property type="protein sequence ID" value="THH39290.1"/>
    <property type="molecule type" value="Genomic_DNA"/>
</dbReference>
<name>A0A4S4NSR6_9BACT</name>
<evidence type="ECO:0000313" key="7">
    <source>
        <dbReference type="EMBL" id="THH39290.1"/>
    </source>
</evidence>
<dbReference type="Gene3D" id="2.120.10.30">
    <property type="entry name" value="TolB, C-terminal domain"/>
    <property type="match status" value="1"/>
</dbReference>
<dbReference type="InterPro" id="IPR035986">
    <property type="entry name" value="PKD_dom_sf"/>
</dbReference>
<dbReference type="Proteomes" id="UP000308528">
    <property type="component" value="Unassembled WGS sequence"/>
</dbReference>
<dbReference type="PROSITE" id="PS50835">
    <property type="entry name" value="IG_LIKE"/>
    <property type="match status" value="1"/>
</dbReference>
<dbReference type="InterPro" id="IPR026444">
    <property type="entry name" value="Secre_tail"/>
</dbReference>
<dbReference type="OrthoDB" id="1491481at2"/>
<dbReference type="PROSITE" id="PS50093">
    <property type="entry name" value="PKD"/>
    <property type="match status" value="7"/>
</dbReference>
<feature type="domain" description="PKD" evidence="5">
    <location>
        <begin position="3800"/>
        <end position="3885"/>
    </location>
</feature>
<evidence type="ECO:0000256" key="1">
    <source>
        <dbReference type="ARBA" id="ARBA00022729"/>
    </source>
</evidence>
<evidence type="ECO:0000256" key="4">
    <source>
        <dbReference type="SAM" id="SignalP"/>
    </source>
</evidence>
<dbReference type="InterPro" id="IPR013783">
    <property type="entry name" value="Ig-like_fold"/>
</dbReference>
<dbReference type="Gene3D" id="2.60.120.200">
    <property type="match status" value="1"/>
</dbReference>
<evidence type="ECO:0000313" key="8">
    <source>
        <dbReference type="Proteomes" id="UP000308528"/>
    </source>
</evidence>
<dbReference type="Gene3D" id="2.60.40.10">
    <property type="entry name" value="Immunoglobulins"/>
    <property type="match status" value="12"/>
</dbReference>
<keyword evidence="2" id="KW-0106">Calcium</keyword>
<dbReference type="SUPFAM" id="SSF103647">
    <property type="entry name" value="TSP type-3 repeat"/>
    <property type="match status" value="6"/>
</dbReference>
<dbReference type="InterPro" id="IPR003367">
    <property type="entry name" value="Thrombospondin_3-like_rpt"/>
</dbReference>
<organism evidence="7 8">
    <name type="scientific">Neolewinella litorea</name>
    <dbReference type="NCBI Taxonomy" id="2562452"/>
    <lineage>
        <taxon>Bacteria</taxon>
        <taxon>Pseudomonadati</taxon>
        <taxon>Bacteroidota</taxon>
        <taxon>Saprospiria</taxon>
        <taxon>Saprospirales</taxon>
        <taxon>Lewinellaceae</taxon>
        <taxon>Neolewinella</taxon>
    </lineage>
</organism>
<feature type="chain" id="PRO_5020689908" evidence="4">
    <location>
        <begin position="23"/>
        <end position="4998"/>
    </location>
</feature>
<dbReference type="InterPro" id="IPR006644">
    <property type="entry name" value="Cadg"/>
</dbReference>
<dbReference type="InterPro" id="IPR007110">
    <property type="entry name" value="Ig-like_dom"/>
</dbReference>
<dbReference type="SUPFAM" id="SSF49299">
    <property type="entry name" value="PKD domain"/>
    <property type="match status" value="7"/>
</dbReference>
<dbReference type="GO" id="GO:0007155">
    <property type="term" value="P:cell adhesion"/>
    <property type="evidence" value="ECO:0007669"/>
    <property type="project" value="InterPro"/>
</dbReference>
<evidence type="ECO:0000256" key="2">
    <source>
        <dbReference type="ARBA" id="ARBA00022837"/>
    </source>
</evidence>
<feature type="domain" description="PKD" evidence="5">
    <location>
        <begin position="4387"/>
        <end position="4473"/>
    </location>
</feature>
<dbReference type="GO" id="GO:0016020">
    <property type="term" value="C:membrane"/>
    <property type="evidence" value="ECO:0007669"/>
    <property type="project" value="InterPro"/>
</dbReference>
<dbReference type="SUPFAM" id="SSF49785">
    <property type="entry name" value="Galactose-binding domain-like"/>
    <property type="match status" value="1"/>
</dbReference>
<feature type="region of interest" description="Disordered" evidence="3">
    <location>
        <begin position="3473"/>
        <end position="3493"/>
    </location>
</feature>
<feature type="domain" description="PKD" evidence="5">
    <location>
        <begin position="4475"/>
        <end position="4561"/>
    </location>
</feature>
<dbReference type="Pfam" id="PF02412">
    <property type="entry name" value="TSP_3"/>
    <property type="match status" value="8"/>
</dbReference>
<feature type="signal peptide" evidence="4">
    <location>
        <begin position="1"/>
        <end position="22"/>
    </location>
</feature>
<dbReference type="SUPFAM" id="SSF49313">
    <property type="entry name" value="Cadherin-like"/>
    <property type="match status" value="1"/>
</dbReference>
<keyword evidence="8" id="KW-1185">Reference proteome</keyword>